<dbReference type="eggNOG" id="KOG0007">
    <property type="taxonomic scope" value="Eukaryota"/>
</dbReference>
<name>Q752D0_EREGS</name>
<dbReference type="HOGENOM" id="CLU_013259_0_0_1"/>
<proteinExistence type="predicted"/>
<dbReference type="GeneID" id="4622481"/>
<dbReference type="PANTHER" id="PTHR15316:SF1">
    <property type="entry name" value="SPLICING FACTOR 3A SUBUNIT 1"/>
    <property type="match status" value="1"/>
</dbReference>
<keyword evidence="10" id="KW-1185">Reference proteome</keyword>
<evidence type="ECO:0000313" key="9">
    <source>
        <dbReference type="EMBL" id="AAS54017.2"/>
    </source>
</evidence>
<dbReference type="SMART" id="SM00648">
    <property type="entry name" value="SWAP"/>
    <property type="match status" value="1"/>
</dbReference>
<dbReference type="Proteomes" id="UP000000591">
    <property type="component" value="Chromosome VI"/>
</dbReference>
<evidence type="ECO:0000256" key="3">
    <source>
        <dbReference type="ARBA" id="ARBA00022728"/>
    </source>
</evidence>
<comment type="subcellular location">
    <subcellularLocation>
        <location evidence="1">Nucleus</location>
    </subcellularLocation>
</comment>
<dbReference type="PROSITE" id="PS50128">
    <property type="entry name" value="SURP"/>
    <property type="match status" value="1"/>
</dbReference>
<evidence type="ECO:0000256" key="4">
    <source>
        <dbReference type="ARBA" id="ARBA00022737"/>
    </source>
</evidence>
<reference evidence="9 10" key="1">
    <citation type="journal article" date="2004" name="Science">
        <title>The Ashbya gossypii genome as a tool for mapping the ancient Saccharomyces cerevisiae genome.</title>
        <authorList>
            <person name="Dietrich F.S."/>
            <person name="Voegeli S."/>
            <person name="Brachat S."/>
            <person name="Lerch A."/>
            <person name="Gates K."/>
            <person name="Steiner S."/>
            <person name="Mohr C."/>
            <person name="Pohlmann R."/>
            <person name="Luedi P."/>
            <person name="Choi S."/>
            <person name="Wing R.A."/>
            <person name="Flavier A."/>
            <person name="Gaffney T.D."/>
            <person name="Philippsen P."/>
        </authorList>
    </citation>
    <scope>NUCLEOTIDE SEQUENCE [LARGE SCALE GENOMIC DNA]</scope>
    <source>
        <strain evidence="10">ATCC 10895 / CBS 109.51 / FGSC 9923 / NRRL Y-1056</strain>
    </source>
</reference>
<dbReference type="OMA" id="HYASIDW"/>
<dbReference type="FunCoup" id="Q752D0">
    <property type="interactions" value="211"/>
</dbReference>
<reference evidence="10" key="2">
    <citation type="journal article" date="2013" name="G3 (Bethesda)">
        <title>Genomes of Ashbya fungi isolated from insects reveal four mating-type loci, numerous translocations, lack of transposons, and distinct gene duplications.</title>
        <authorList>
            <person name="Dietrich F.S."/>
            <person name="Voegeli S."/>
            <person name="Kuo S."/>
            <person name="Philippsen P."/>
        </authorList>
    </citation>
    <scope>GENOME REANNOTATION</scope>
    <source>
        <strain evidence="10">ATCC 10895 / CBS 109.51 / FGSC 9923 / NRRL Y-1056</strain>
    </source>
</reference>
<evidence type="ECO:0000259" key="8">
    <source>
        <dbReference type="PROSITE" id="PS50128"/>
    </source>
</evidence>
<dbReference type="InParanoid" id="Q752D0"/>
<dbReference type="GO" id="GO:0071004">
    <property type="term" value="C:U2-type prespliceosome"/>
    <property type="evidence" value="ECO:0000318"/>
    <property type="project" value="GO_Central"/>
</dbReference>
<dbReference type="GO" id="GO:0003723">
    <property type="term" value="F:RNA binding"/>
    <property type="evidence" value="ECO:0000318"/>
    <property type="project" value="GO_Central"/>
</dbReference>
<dbReference type="SUPFAM" id="SSF109905">
    <property type="entry name" value="Surp module (SWAP domain)"/>
    <property type="match status" value="1"/>
</dbReference>
<keyword evidence="3" id="KW-0747">Spliceosome</keyword>
<accession>Q752D0</accession>
<keyword evidence="2" id="KW-0507">mRNA processing</keyword>
<dbReference type="EMBL" id="AE016819">
    <property type="protein sequence ID" value="AAS54017.2"/>
    <property type="molecule type" value="Genomic_DNA"/>
</dbReference>
<dbReference type="GO" id="GO:0045292">
    <property type="term" value="P:mRNA cis splicing, via spliceosome"/>
    <property type="evidence" value="ECO:0007669"/>
    <property type="project" value="InterPro"/>
</dbReference>
<sequence>MLSLQNLRDVQIPSNIRVPNDKETQTQICTNVLEGLQQTSIKQTNRKTNDQNMDAYSEYYNFLLNHFSPTPTTTENNGPIKEQASQTKKHAREVVPQLPYPFVFTTYKEYIPAHELAIIKKTALVCVINEQYNYLQELRRRKENDPLFQFLKSSHSLNETFTAFINQYKQLKSGEYGLQTKLGSDYKYTVIKRAYQRSQHNEYSKIIRNEQKSILEKMKIKFAATDWKTHHLMGTFTIEDSDYTKPIPTPLNFDKILRTPITKSFDDLFNNGSEEKQKPKKKKNIKIKSAGETRLKRSNESTNTSNLIRCPITNKLIPEDKFERHIQILLTDPAYKQEKEKYKATHKLTNLTYENVYHNIKRVLNLQPSDTKTESKKQRTQ</sequence>
<keyword evidence="6" id="KW-0539">Nucleus</keyword>
<organism evidence="9 10">
    <name type="scientific">Eremothecium gossypii (strain ATCC 10895 / CBS 109.51 / FGSC 9923 / NRRL Y-1056)</name>
    <name type="common">Yeast</name>
    <name type="synonym">Ashbya gossypii</name>
    <dbReference type="NCBI Taxonomy" id="284811"/>
    <lineage>
        <taxon>Eukaryota</taxon>
        <taxon>Fungi</taxon>
        <taxon>Dikarya</taxon>
        <taxon>Ascomycota</taxon>
        <taxon>Saccharomycotina</taxon>
        <taxon>Saccharomycetes</taxon>
        <taxon>Saccharomycetales</taxon>
        <taxon>Saccharomycetaceae</taxon>
        <taxon>Eremothecium</taxon>
    </lineage>
</organism>
<evidence type="ECO:0000256" key="6">
    <source>
        <dbReference type="ARBA" id="ARBA00023242"/>
    </source>
</evidence>
<evidence type="ECO:0000256" key="2">
    <source>
        <dbReference type="ARBA" id="ARBA00022664"/>
    </source>
</evidence>
<feature type="region of interest" description="Disordered" evidence="7">
    <location>
        <begin position="268"/>
        <end position="302"/>
    </location>
</feature>
<dbReference type="AlphaFoldDB" id="Q752D0"/>
<feature type="region of interest" description="Disordered" evidence="7">
    <location>
        <begin position="71"/>
        <end position="90"/>
    </location>
</feature>
<keyword evidence="5" id="KW-0508">mRNA splicing</keyword>
<dbReference type="GO" id="GO:0071013">
    <property type="term" value="C:catalytic step 2 spliceosome"/>
    <property type="evidence" value="ECO:0000318"/>
    <property type="project" value="GO_Central"/>
</dbReference>
<dbReference type="OrthoDB" id="447637at2759"/>
<dbReference type="GO" id="GO:0005686">
    <property type="term" value="C:U2 snRNP"/>
    <property type="evidence" value="ECO:0000318"/>
    <property type="project" value="GO_Central"/>
</dbReference>
<evidence type="ECO:0000256" key="5">
    <source>
        <dbReference type="ARBA" id="ARBA00023187"/>
    </source>
</evidence>
<dbReference type="InterPro" id="IPR035967">
    <property type="entry name" value="SWAP/Surp_sf"/>
</dbReference>
<dbReference type="Gene3D" id="1.10.10.790">
    <property type="entry name" value="Surp module"/>
    <property type="match status" value="1"/>
</dbReference>
<dbReference type="Pfam" id="PF01805">
    <property type="entry name" value="Surp"/>
    <property type="match status" value="1"/>
</dbReference>
<keyword evidence="4" id="KW-0677">Repeat</keyword>
<protein>
    <submittedName>
        <fullName evidence="9">AFR645Wp</fullName>
    </submittedName>
</protein>
<dbReference type="InterPro" id="IPR000061">
    <property type="entry name" value="Surp"/>
</dbReference>
<evidence type="ECO:0000313" key="10">
    <source>
        <dbReference type="Proteomes" id="UP000000591"/>
    </source>
</evidence>
<evidence type="ECO:0000256" key="7">
    <source>
        <dbReference type="SAM" id="MobiDB-lite"/>
    </source>
</evidence>
<dbReference type="Pfam" id="PF12230">
    <property type="entry name" value="PRP21_like_P"/>
    <property type="match status" value="1"/>
</dbReference>
<dbReference type="STRING" id="284811.Q752D0"/>
<dbReference type="InterPro" id="IPR022030">
    <property type="entry name" value="SF3A1_dom"/>
</dbReference>
<feature type="domain" description="SURP motif" evidence="8">
    <location>
        <begin position="118"/>
        <end position="161"/>
    </location>
</feature>
<dbReference type="PANTHER" id="PTHR15316">
    <property type="entry name" value="SPLICEOSOME ASSOCIATED PROTEIN 114/SWAP SPLICING FACTOR-RELATED"/>
    <property type="match status" value="1"/>
</dbReference>
<dbReference type="KEGG" id="ago:AGOS_AFR645W"/>
<dbReference type="RefSeq" id="NP_986193.2">
    <property type="nucleotide sequence ID" value="NM_212329.2"/>
</dbReference>
<dbReference type="InterPro" id="IPR045146">
    <property type="entry name" value="SF3A1"/>
</dbReference>
<gene>
    <name evidence="9" type="ORF">AGOS_AFR645W</name>
</gene>
<feature type="compositionally biased region" description="Basic and acidic residues" evidence="7">
    <location>
        <begin position="289"/>
        <end position="299"/>
    </location>
</feature>
<evidence type="ECO:0000256" key="1">
    <source>
        <dbReference type="ARBA" id="ARBA00004123"/>
    </source>
</evidence>